<dbReference type="Gene3D" id="1.20.1050.10">
    <property type="match status" value="1"/>
</dbReference>
<dbReference type="InterPro" id="IPR010987">
    <property type="entry name" value="Glutathione-S-Trfase_C-like"/>
</dbReference>
<dbReference type="Gene3D" id="3.40.30.10">
    <property type="entry name" value="Glutaredoxin"/>
    <property type="match status" value="1"/>
</dbReference>
<dbReference type="PANTHER" id="PTHR11571">
    <property type="entry name" value="GLUTATHIONE S-TRANSFERASE"/>
    <property type="match status" value="1"/>
</dbReference>
<evidence type="ECO:0000313" key="3">
    <source>
        <dbReference type="EMBL" id="CAE2198528.1"/>
    </source>
</evidence>
<gene>
    <name evidence="3" type="ORF">CPOL0286_LOCUS3882</name>
</gene>
<dbReference type="EMBL" id="HBKO01008295">
    <property type="protein sequence ID" value="CAE2198528.1"/>
    <property type="molecule type" value="Transcribed_RNA"/>
</dbReference>
<protein>
    <recommendedName>
        <fullName evidence="4">Glutathione transferase</fullName>
    </recommendedName>
</protein>
<accession>A0A7S4M3K0</accession>
<feature type="domain" description="GST N-terminal" evidence="1">
    <location>
        <begin position="1"/>
        <end position="82"/>
    </location>
</feature>
<dbReference type="InterPro" id="IPR036282">
    <property type="entry name" value="Glutathione-S-Trfase_C_sf"/>
</dbReference>
<evidence type="ECO:0000259" key="2">
    <source>
        <dbReference type="PROSITE" id="PS50405"/>
    </source>
</evidence>
<name>A0A7S4M3K0_9EUKA</name>
<dbReference type="InterPro" id="IPR050213">
    <property type="entry name" value="GST_superfamily"/>
</dbReference>
<dbReference type="AlphaFoldDB" id="A0A7S4M3K0"/>
<dbReference type="PROSITE" id="PS50404">
    <property type="entry name" value="GST_NTER"/>
    <property type="match status" value="1"/>
</dbReference>
<dbReference type="GO" id="GO:0004364">
    <property type="term" value="F:glutathione transferase activity"/>
    <property type="evidence" value="ECO:0007669"/>
    <property type="project" value="TreeGrafter"/>
</dbReference>
<dbReference type="SUPFAM" id="SSF47616">
    <property type="entry name" value="GST C-terminal domain-like"/>
    <property type="match status" value="1"/>
</dbReference>
<dbReference type="PROSITE" id="PS50405">
    <property type="entry name" value="GST_CTER"/>
    <property type="match status" value="1"/>
</dbReference>
<dbReference type="InterPro" id="IPR036249">
    <property type="entry name" value="Thioredoxin-like_sf"/>
</dbReference>
<sequence>MVLQVYYWPMLARGAALVRMLEHTGTEYTYTSDKGEMAKLASAFGASVADTFAPPIVVDGDVMVSQSVASCLYVGEKVGLLPDSINKFKAMQYCADIVDTFEGNLGKHNEAADALKAFLEGSRFKSLMANLERGIKGPFYFGDEPSAVDFFLLQHMDWRSWTIFDPLKEAPYNVDVLKEYPKVVAIRDALRATDAYKKFDKMKPMGPIKEEILCAFKA</sequence>
<evidence type="ECO:0008006" key="4">
    <source>
        <dbReference type="Google" id="ProtNLM"/>
    </source>
</evidence>
<dbReference type="PANTHER" id="PTHR11571:SF263">
    <property type="entry name" value="GLUTATHIONE S-TRANSFERASE"/>
    <property type="match status" value="1"/>
</dbReference>
<proteinExistence type="predicted"/>
<dbReference type="SUPFAM" id="SSF52833">
    <property type="entry name" value="Thioredoxin-like"/>
    <property type="match status" value="1"/>
</dbReference>
<evidence type="ECO:0000259" key="1">
    <source>
        <dbReference type="PROSITE" id="PS50404"/>
    </source>
</evidence>
<organism evidence="3">
    <name type="scientific">Prymnesium polylepis</name>
    <dbReference type="NCBI Taxonomy" id="72548"/>
    <lineage>
        <taxon>Eukaryota</taxon>
        <taxon>Haptista</taxon>
        <taxon>Haptophyta</taxon>
        <taxon>Prymnesiophyceae</taxon>
        <taxon>Prymnesiales</taxon>
        <taxon>Prymnesiaceae</taxon>
        <taxon>Prymnesium</taxon>
    </lineage>
</organism>
<dbReference type="InterPro" id="IPR004045">
    <property type="entry name" value="Glutathione_S-Trfase_N"/>
</dbReference>
<dbReference type="GO" id="GO:0006749">
    <property type="term" value="P:glutathione metabolic process"/>
    <property type="evidence" value="ECO:0007669"/>
    <property type="project" value="TreeGrafter"/>
</dbReference>
<reference evidence="3" key="1">
    <citation type="submission" date="2021-01" db="EMBL/GenBank/DDBJ databases">
        <authorList>
            <person name="Corre E."/>
            <person name="Pelletier E."/>
            <person name="Niang G."/>
            <person name="Scheremetjew M."/>
            <person name="Finn R."/>
            <person name="Kale V."/>
            <person name="Holt S."/>
            <person name="Cochrane G."/>
            <person name="Meng A."/>
            <person name="Brown T."/>
            <person name="Cohen L."/>
        </authorList>
    </citation>
    <scope>NUCLEOTIDE SEQUENCE</scope>
    <source>
        <strain evidence="3">UIO037</strain>
    </source>
</reference>
<feature type="domain" description="GST C-terminal" evidence="2">
    <location>
        <begin position="83"/>
        <end position="208"/>
    </location>
</feature>